<dbReference type="InterPro" id="IPR011703">
    <property type="entry name" value="ATPase_AAA-3"/>
</dbReference>
<protein>
    <submittedName>
        <fullName evidence="3">MoxR family ATPase</fullName>
    </submittedName>
</protein>
<proteinExistence type="predicted"/>
<evidence type="ECO:0000313" key="4">
    <source>
        <dbReference type="Proteomes" id="UP000824201"/>
    </source>
</evidence>
<dbReference type="Pfam" id="PF07726">
    <property type="entry name" value="AAA_3"/>
    <property type="match status" value="1"/>
</dbReference>
<dbReference type="PIRSF" id="PIRSF002849">
    <property type="entry name" value="AAA_ATPase_chaperone_MoxR_prd"/>
    <property type="match status" value="1"/>
</dbReference>
<dbReference type="GO" id="GO:0016887">
    <property type="term" value="F:ATP hydrolysis activity"/>
    <property type="evidence" value="ECO:0007669"/>
    <property type="project" value="InterPro"/>
</dbReference>
<evidence type="ECO:0000259" key="2">
    <source>
        <dbReference type="Pfam" id="PF17863"/>
    </source>
</evidence>
<dbReference type="InterPro" id="IPR027417">
    <property type="entry name" value="P-loop_NTPase"/>
</dbReference>
<evidence type="ECO:0000313" key="3">
    <source>
        <dbReference type="EMBL" id="HIR87510.1"/>
    </source>
</evidence>
<reference evidence="3" key="1">
    <citation type="submission" date="2020-10" db="EMBL/GenBank/DDBJ databases">
        <authorList>
            <person name="Gilroy R."/>
        </authorList>
    </citation>
    <scope>NUCLEOTIDE SEQUENCE</scope>
    <source>
        <strain evidence="3">ChiW13-3771</strain>
    </source>
</reference>
<dbReference type="InterPro" id="IPR041628">
    <property type="entry name" value="ChlI/MoxR_AAA_lid"/>
</dbReference>
<dbReference type="Proteomes" id="UP000824201">
    <property type="component" value="Unassembled WGS sequence"/>
</dbReference>
<dbReference type="AlphaFoldDB" id="A0A9D1JC88"/>
<dbReference type="PANTHER" id="PTHR42759:SF5">
    <property type="entry name" value="METHANOL DEHYDROGENASE REGULATOR"/>
    <property type="match status" value="1"/>
</dbReference>
<gene>
    <name evidence="3" type="ORF">IAC96_01025</name>
</gene>
<dbReference type="Gene3D" id="3.40.50.300">
    <property type="entry name" value="P-loop containing nucleotide triphosphate hydrolases"/>
    <property type="match status" value="1"/>
</dbReference>
<feature type="domain" description="ChlI/MoxR AAA lid" evidence="2">
    <location>
        <begin position="229"/>
        <end position="302"/>
    </location>
</feature>
<sequence>MNGMEMKDARKVIEEVRKVIIGKDSCIYKVMAALLARGHILIEDIPGVGKTTMAMAFSKAMSLSQNRMQFTPDVLPSDVTGYFMYENGRFQFHKGPIFCHLFLADEINRTSPKTQSALLEVMEEGTVTVDAVTEPVPQPFLVMATQNPIGSAGTQMLPESQLDRFMIKISIGYPSPEQEVEIMKNRHTKDPMEQVNAVVTAEEIVAMQAIVEQTYIHDLIYQYIVQLVQATRTHEMVQLGISPRGTLAIAKMAKANAFLKDRDYVIPDDVVDIFKDVAAHRIVLNAKARISKVTAEQILESILKSVKKPTAESE</sequence>
<comment type="caution">
    <text evidence="3">The sequence shown here is derived from an EMBL/GenBank/DDBJ whole genome shotgun (WGS) entry which is preliminary data.</text>
</comment>
<dbReference type="PANTHER" id="PTHR42759">
    <property type="entry name" value="MOXR FAMILY PROTEIN"/>
    <property type="match status" value="1"/>
</dbReference>
<dbReference type="Gene3D" id="1.10.8.80">
    <property type="entry name" value="Magnesium chelatase subunit I, C-Terminal domain"/>
    <property type="match status" value="1"/>
</dbReference>
<accession>A0A9D1JC88</accession>
<dbReference type="GO" id="GO:0005524">
    <property type="term" value="F:ATP binding"/>
    <property type="evidence" value="ECO:0007669"/>
    <property type="project" value="InterPro"/>
</dbReference>
<feature type="domain" description="ATPase AAA-3" evidence="1">
    <location>
        <begin position="39"/>
        <end position="167"/>
    </location>
</feature>
<name>A0A9D1JC88_9FIRM</name>
<organism evidence="3 4">
    <name type="scientific">Candidatus Fimimorpha faecalis</name>
    <dbReference type="NCBI Taxonomy" id="2840824"/>
    <lineage>
        <taxon>Bacteria</taxon>
        <taxon>Bacillati</taxon>
        <taxon>Bacillota</taxon>
        <taxon>Clostridia</taxon>
        <taxon>Eubacteriales</taxon>
        <taxon>Candidatus Fimimorpha</taxon>
    </lineage>
</organism>
<dbReference type="SUPFAM" id="SSF52540">
    <property type="entry name" value="P-loop containing nucleoside triphosphate hydrolases"/>
    <property type="match status" value="1"/>
</dbReference>
<reference evidence="3" key="2">
    <citation type="journal article" date="2021" name="PeerJ">
        <title>Extensive microbial diversity within the chicken gut microbiome revealed by metagenomics and culture.</title>
        <authorList>
            <person name="Gilroy R."/>
            <person name="Ravi A."/>
            <person name="Getino M."/>
            <person name="Pursley I."/>
            <person name="Horton D.L."/>
            <person name="Alikhan N.F."/>
            <person name="Baker D."/>
            <person name="Gharbi K."/>
            <person name="Hall N."/>
            <person name="Watson M."/>
            <person name="Adriaenssens E.M."/>
            <person name="Foster-Nyarko E."/>
            <person name="Jarju S."/>
            <person name="Secka A."/>
            <person name="Antonio M."/>
            <person name="Oren A."/>
            <person name="Chaudhuri R.R."/>
            <person name="La Ragione R."/>
            <person name="Hildebrand F."/>
            <person name="Pallen M.J."/>
        </authorList>
    </citation>
    <scope>NUCLEOTIDE SEQUENCE</scope>
    <source>
        <strain evidence="3">ChiW13-3771</strain>
    </source>
</reference>
<evidence type="ECO:0000259" key="1">
    <source>
        <dbReference type="Pfam" id="PF07726"/>
    </source>
</evidence>
<dbReference type="EMBL" id="DVHN01000006">
    <property type="protein sequence ID" value="HIR87510.1"/>
    <property type="molecule type" value="Genomic_DNA"/>
</dbReference>
<dbReference type="InterPro" id="IPR050764">
    <property type="entry name" value="CbbQ/NirQ/NorQ/GpvN"/>
</dbReference>
<dbReference type="Pfam" id="PF17863">
    <property type="entry name" value="AAA_lid_2"/>
    <property type="match status" value="1"/>
</dbReference>
<dbReference type="CDD" id="cd00009">
    <property type="entry name" value="AAA"/>
    <property type="match status" value="1"/>
</dbReference>